<sequence length="183" mass="20210">MTEPDSTGLHDVGKLAHWAVSSAKPGYGVENVKDANPATLWQSEGAQPHLINIQFPKKQSVSEVWLYSDISLDDSYTPQKISVRAGTYHGDLHEIRLVDLPNPKGWQVIKLTSSGSADGSASSSKEREPLRAHLLQVAVLSNHMNGKDTHVRGIKVFAPKALDLDDDLVPWRSVDFLQHETIR</sequence>
<evidence type="ECO:0000256" key="2">
    <source>
        <dbReference type="ARBA" id="ARBA00022618"/>
    </source>
</evidence>
<organism evidence="8 9">
    <name type="scientific">Rhodotorula taiwanensis</name>
    <dbReference type="NCBI Taxonomy" id="741276"/>
    <lineage>
        <taxon>Eukaryota</taxon>
        <taxon>Fungi</taxon>
        <taxon>Dikarya</taxon>
        <taxon>Basidiomycota</taxon>
        <taxon>Pucciniomycotina</taxon>
        <taxon>Microbotryomycetes</taxon>
        <taxon>Sporidiobolales</taxon>
        <taxon>Sporidiobolaceae</taxon>
        <taxon>Rhodotorula</taxon>
    </lineage>
</organism>
<keyword evidence="2 6" id="KW-0132">Cell division</keyword>
<evidence type="ECO:0000256" key="1">
    <source>
        <dbReference type="ARBA" id="ARBA00006762"/>
    </source>
</evidence>
<dbReference type="EMBL" id="PJQD01000035">
    <property type="protein sequence ID" value="POY73595.1"/>
    <property type="molecule type" value="Genomic_DNA"/>
</dbReference>
<dbReference type="GO" id="GO:0051301">
    <property type="term" value="P:cell division"/>
    <property type="evidence" value="ECO:0007669"/>
    <property type="project" value="UniProtKB-KW"/>
</dbReference>
<reference evidence="8 9" key="1">
    <citation type="journal article" date="2018" name="Front. Microbiol.">
        <title>Prospects for Fungal Bioremediation of Acidic Radioactive Waste Sites: Characterization and Genome Sequence of Rhodotorula taiwanensis MD1149.</title>
        <authorList>
            <person name="Tkavc R."/>
            <person name="Matrosova V.Y."/>
            <person name="Grichenko O.E."/>
            <person name="Gostincar C."/>
            <person name="Volpe R.P."/>
            <person name="Klimenkova P."/>
            <person name="Gaidamakova E.K."/>
            <person name="Zhou C.E."/>
            <person name="Stewart B.J."/>
            <person name="Lyman M.G."/>
            <person name="Malfatti S.A."/>
            <person name="Rubinfeld B."/>
            <person name="Courtot M."/>
            <person name="Singh J."/>
            <person name="Dalgard C.L."/>
            <person name="Hamilton T."/>
            <person name="Frey K.G."/>
            <person name="Gunde-Cimerman N."/>
            <person name="Dugan L."/>
            <person name="Daly M.J."/>
        </authorList>
    </citation>
    <scope>NUCLEOTIDE SEQUENCE [LARGE SCALE GENOMIC DNA]</scope>
    <source>
        <strain evidence="8 9">MD1149</strain>
    </source>
</reference>
<dbReference type="GO" id="GO:0031145">
    <property type="term" value="P:anaphase-promoting complex-dependent catabolic process"/>
    <property type="evidence" value="ECO:0007669"/>
    <property type="project" value="InterPro"/>
</dbReference>
<dbReference type="PIRSF" id="PIRSF028841">
    <property type="entry name" value="APC10_sub"/>
    <property type="match status" value="1"/>
</dbReference>
<dbReference type="CDD" id="cd08366">
    <property type="entry name" value="APC10"/>
    <property type="match status" value="1"/>
</dbReference>
<dbReference type="GO" id="GO:0005680">
    <property type="term" value="C:anaphase-promoting complex"/>
    <property type="evidence" value="ECO:0007669"/>
    <property type="project" value="InterPro"/>
</dbReference>
<accession>A0A2S5B9Z3</accession>
<proteinExistence type="inferred from homology"/>
<dbReference type="PROSITE" id="PS51284">
    <property type="entry name" value="DOC"/>
    <property type="match status" value="1"/>
</dbReference>
<dbReference type="InterPro" id="IPR004939">
    <property type="entry name" value="APC_su10/DOC_dom"/>
</dbReference>
<evidence type="ECO:0000256" key="6">
    <source>
        <dbReference type="PIRNR" id="PIRNR028841"/>
    </source>
</evidence>
<evidence type="ECO:0000256" key="5">
    <source>
        <dbReference type="ARBA" id="ARBA00023306"/>
    </source>
</evidence>
<evidence type="ECO:0000313" key="9">
    <source>
        <dbReference type="Proteomes" id="UP000237144"/>
    </source>
</evidence>
<keyword evidence="3 6" id="KW-0498">Mitosis</keyword>
<name>A0A2S5B9Z3_9BASI</name>
<dbReference type="STRING" id="741276.A0A2S5B9Z3"/>
<dbReference type="PANTHER" id="PTHR12936">
    <property type="entry name" value="ANAPHASE-PROMOTING COMPLEX 10"/>
    <property type="match status" value="1"/>
</dbReference>
<evidence type="ECO:0000259" key="7">
    <source>
        <dbReference type="PROSITE" id="PS51284"/>
    </source>
</evidence>
<evidence type="ECO:0000313" key="8">
    <source>
        <dbReference type="EMBL" id="POY73595.1"/>
    </source>
</evidence>
<dbReference type="OrthoDB" id="24948at2759"/>
<keyword evidence="5 6" id="KW-0131">Cell cycle</keyword>
<dbReference type="InterPro" id="IPR016901">
    <property type="entry name" value="APC10/Doc1"/>
</dbReference>
<dbReference type="SMART" id="SM01337">
    <property type="entry name" value="APC10"/>
    <property type="match status" value="1"/>
</dbReference>
<comment type="caution">
    <text evidence="8">The sequence shown here is derived from an EMBL/GenBank/DDBJ whole genome shotgun (WGS) entry which is preliminary data.</text>
</comment>
<feature type="domain" description="DOC" evidence="7">
    <location>
        <begin position="1"/>
        <end position="183"/>
    </location>
</feature>
<dbReference type="Proteomes" id="UP000237144">
    <property type="component" value="Unassembled WGS sequence"/>
</dbReference>
<dbReference type="GO" id="GO:0070979">
    <property type="term" value="P:protein K11-linked ubiquitination"/>
    <property type="evidence" value="ECO:0007669"/>
    <property type="project" value="TreeGrafter"/>
</dbReference>
<dbReference type="AlphaFoldDB" id="A0A2S5B9Z3"/>
<comment type="function">
    <text evidence="6">Component of the anaphase promoting complex/cyclosome (APC/C), a cell cycle-regulated E3 ubiquitin-protein ligase complex that controls progression through mitosis and the G1 phase of the cell cycle.</text>
</comment>
<dbReference type="Gene3D" id="2.60.120.260">
    <property type="entry name" value="Galactose-binding domain-like"/>
    <property type="match status" value="1"/>
</dbReference>
<evidence type="ECO:0000256" key="4">
    <source>
        <dbReference type="ARBA" id="ARBA00022786"/>
    </source>
</evidence>
<gene>
    <name evidence="8" type="ORF">BMF94_3128</name>
</gene>
<protein>
    <recommendedName>
        <fullName evidence="6">Anaphase-promoting complex subunit 10</fullName>
    </recommendedName>
</protein>
<dbReference type="InterPro" id="IPR008979">
    <property type="entry name" value="Galactose-bd-like_sf"/>
</dbReference>
<comment type="similarity">
    <text evidence="1 6">Belongs to the APC10 family.</text>
</comment>
<dbReference type="Pfam" id="PF03256">
    <property type="entry name" value="ANAPC10"/>
    <property type="match status" value="1"/>
</dbReference>
<evidence type="ECO:0000256" key="3">
    <source>
        <dbReference type="ARBA" id="ARBA00022776"/>
    </source>
</evidence>
<dbReference type="SUPFAM" id="SSF49785">
    <property type="entry name" value="Galactose-binding domain-like"/>
    <property type="match status" value="1"/>
</dbReference>
<keyword evidence="9" id="KW-1185">Reference proteome</keyword>
<keyword evidence="4 6" id="KW-0833">Ubl conjugation pathway</keyword>
<dbReference type="PANTHER" id="PTHR12936:SF0">
    <property type="entry name" value="ANAPHASE-PROMOTING COMPLEX SUBUNIT 10"/>
    <property type="match status" value="1"/>
</dbReference>